<accession>A0A2I7QHX9</accession>
<reference evidence="2" key="1">
    <citation type="submission" date="2017-12" db="EMBL/GenBank/DDBJ databases">
        <title>Phage resistance in Vibrio sp. unravels a complex metabolic adaptation strategy.</title>
        <authorList>
            <person name="Skliros D."/>
            <person name="Kalatzis P.G."/>
            <person name="Katharios P."/>
            <person name="Flemetakis E."/>
        </authorList>
    </citation>
    <scope>NUCLEOTIDE SEQUENCE [LARGE SCALE GENOMIC DNA]</scope>
</reference>
<evidence type="ECO:0000313" key="1">
    <source>
        <dbReference type="EMBL" id="AUR81006.1"/>
    </source>
</evidence>
<name>A0A2I7QHX9_9CAUD</name>
<organism evidence="1 2">
    <name type="scientific">Vibrio phage Aphrodite1</name>
    <dbReference type="NCBI Taxonomy" id="2070057"/>
    <lineage>
        <taxon>Viruses</taxon>
        <taxon>Duplodnaviria</taxon>
        <taxon>Heunggongvirae</taxon>
        <taxon>Uroviricota</taxon>
        <taxon>Caudoviricetes</taxon>
        <taxon>Chimalliviridae</taxon>
        <taxon>Gorgonvirinae</taxon>
        <taxon>Aphroditevirus</taxon>
        <taxon>Aphroditevirus aphrodite1</taxon>
    </lineage>
</organism>
<dbReference type="OrthoDB" id="30194at10239"/>
<proteinExistence type="predicted"/>
<sequence>MNKQCPFTLHMGYGLHGMPIPHPPSSIHTFESRLEMMSKLAYAYRSFDNAFQWIVDVSNQLHQDRAQSWDFAYKNHLLISPDNYDNRQFSIEHHNRKRSSITITESYNKLNPDFSFKLEFREGNGYELTWDLPWGLFKNRNNEEWFHKRHFNFKFNTLTEPGIKAMVETITQDMWLDRFKVDKELEAFIHVVKPCPKFNWFKSEHAITRPSPINDDCMDSELIISRVPLRRELVTLRGTYNELSGLKTHFIF</sequence>
<dbReference type="EMBL" id="MG720308">
    <property type="protein sequence ID" value="AUR81006.1"/>
    <property type="molecule type" value="Genomic_DNA"/>
</dbReference>
<gene>
    <name evidence="1" type="ORF">Aphrodite1_0152</name>
</gene>
<keyword evidence="2" id="KW-1185">Reference proteome</keyword>
<dbReference type="Proteomes" id="UP000240536">
    <property type="component" value="Segment"/>
</dbReference>
<protein>
    <submittedName>
        <fullName evidence="1">Uncharacterized protein</fullName>
    </submittedName>
</protein>
<evidence type="ECO:0000313" key="2">
    <source>
        <dbReference type="Proteomes" id="UP000240536"/>
    </source>
</evidence>